<reference evidence="7" key="1">
    <citation type="submission" date="2022-04" db="EMBL/GenBank/DDBJ databases">
        <title>Corynebacterium kalidii LD5P10.</title>
        <authorList>
            <person name="Sun J.Q."/>
        </authorList>
    </citation>
    <scope>NUCLEOTIDE SEQUENCE</scope>
    <source>
        <strain evidence="7">LD5P10</strain>
    </source>
</reference>
<keyword evidence="2" id="KW-1003">Cell membrane</keyword>
<protein>
    <submittedName>
        <fullName evidence="7">LysE family translocator</fullName>
    </submittedName>
</protein>
<comment type="subcellular location">
    <subcellularLocation>
        <location evidence="1">Cell membrane</location>
        <topology evidence="1">Multi-pass membrane protein</topology>
    </subcellularLocation>
</comment>
<organism evidence="7 8">
    <name type="scientific">Corynebacterium kalidii</name>
    <dbReference type="NCBI Taxonomy" id="2931982"/>
    <lineage>
        <taxon>Bacteria</taxon>
        <taxon>Bacillati</taxon>
        <taxon>Actinomycetota</taxon>
        <taxon>Actinomycetes</taxon>
        <taxon>Mycobacteriales</taxon>
        <taxon>Corynebacteriaceae</taxon>
        <taxon>Corynebacterium</taxon>
    </lineage>
</organism>
<feature type="transmembrane region" description="Helical" evidence="6">
    <location>
        <begin position="191"/>
        <end position="213"/>
    </location>
</feature>
<evidence type="ECO:0000313" key="8">
    <source>
        <dbReference type="Proteomes" id="UP001139207"/>
    </source>
</evidence>
<evidence type="ECO:0000256" key="6">
    <source>
        <dbReference type="SAM" id="Phobius"/>
    </source>
</evidence>
<dbReference type="AlphaFoldDB" id="A0A9X1WGW0"/>
<evidence type="ECO:0000256" key="5">
    <source>
        <dbReference type="ARBA" id="ARBA00023136"/>
    </source>
</evidence>
<name>A0A9X1WGW0_9CORY</name>
<keyword evidence="4 6" id="KW-1133">Transmembrane helix</keyword>
<feature type="transmembrane region" description="Helical" evidence="6">
    <location>
        <begin position="38"/>
        <end position="60"/>
    </location>
</feature>
<comment type="caution">
    <text evidence="7">The sequence shown here is derived from an EMBL/GenBank/DDBJ whole genome shotgun (WGS) entry which is preliminary data.</text>
</comment>
<dbReference type="RefSeq" id="WP_244803927.1">
    <property type="nucleotide sequence ID" value="NZ_JALIEA010000011.1"/>
</dbReference>
<proteinExistence type="predicted"/>
<feature type="transmembrane region" description="Helical" evidence="6">
    <location>
        <begin position="160"/>
        <end position="179"/>
    </location>
</feature>
<evidence type="ECO:0000256" key="2">
    <source>
        <dbReference type="ARBA" id="ARBA00022475"/>
    </source>
</evidence>
<evidence type="ECO:0000256" key="4">
    <source>
        <dbReference type="ARBA" id="ARBA00022989"/>
    </source>
</evidence>
<feature type="transmembrane region" description="Helical" evidence="6">
    <location>
        <begin position="66"/>
        <end position="87"/>
    </location>
</feature>
<keyword evidence="3 6" id="KW-0812">Transmembrane</keyword>
<dbReference type="InterPro" id="IPR001123">
    <property type="entry name" value="LeuE-type"/>
</dbReference>
<dbReference type="Proteomes" id="UP001139207">
    <property type="component" value="Unassembled WGS sequence"/>
</dbReference>
<dbReference type="PANTHER" id="PTHR30086:SF17">
    <property type="entry name" value="LYSE FAMILY TRANSLOCATOR"/>
    <property type="match status" value="1"/>
</dbReference>
<sequence length="216" mass="22799">MDQFAAVALAHFLALLIPGVDFFLVLRLSIAEGWRRASAACLGIAVANGIIIAAAFSGLSLIQDPIVLGVVHLAGGLFLVYIGVAFLRSVAGEQMDGLQVPERTALPDGTRGTSRVPWLRNFGLGLTSGLLNPKNALFYVSLATAVSGADPMALTVYGAWMVGLVLVWDLMVALLFGSTRALHRLGRVVPWLTRTAGAFLVVFGVVMVAELLVELG</sequence>
<keyword evidence="8" id="KW-1185">Reference proteome</keyword>
<dbReference type="GO" id="GO:0015171">
    <property type="term" value="F:amino acid transmembrane transporter activity"/>
    <property type="evidence" value="ECO:0007669"/>
    <property type="project" value="TreeGrafter"/>
</dbReference>
<dbReference type="PANTHER" id="PTHR30086">
    <property type="entry name" value="ARGININE EXPORTER PROTEIN ARGO"/>
    <property type="match status" value="1"/>
</dbReference>
<keyword evidence="5 6" id="KW-0472">Membrane</keyword>
<evidence type="ECO:0000256" key="3">
    <source>
        <dbReference type="ARBA" id="ARBA00022692"/>
    </source>
</evidence>
<accession>A0A9X1WGW0</accession>
<dbReference type="GO" id="GO:0005886">
    <property type="term" value="C:plasma membrane"/>
    <property type="evidence" value="ECO:0007669"/>
    <property type="project" value="UniProtKB-SubCell"/>
</dbReference>
<evidence type="ECO:0000256" key="1">
    <source>
        <dbReference type="ARBA" id="ARBA00004651"/>
    </source>
</evidence>
<evidence type="ECO:0000313" key="7">
    <source>
        <dbReference type="EMBL" id="MCJ7858228.1"/>
    </source>
</evidence>
<dbReference type="EMBL" id="JALIEA010000011">
    <property type="protein sequence ID" value="MCJ7858228.1"/>
    <property type="molecule type" value="Genomic_DNA"/>
</dbReference>
<gene>
    <name evidence="7" type="ORF">MUN33_05775</name>
</gene>
<feature type="transmembrane region" description="Helical" evidence="6">
    <location>
        <begin position="6"/>
        <end position="26"/>
    </location>
</feature>
<dbReference type="Pfam" id="PF01810">
    <property type="entry name" value="LysE"/>
    <property type="match status" value="1"/>
</dbReference>